<dbReference type="Proteomes" id="UP000015423">
    <property type="component" value="Chromosome"/>
</dbReference>
<dbReference type="RefSeq" id="WP_020937894.1">
    <property type="nucleotide sequence ID" value="NC_021985.1"/>
</dbReference>
<protein>
    <submittedName>
        <fullName evidence="4">Response regulator receiver protein</fullName>
    </submittedName>
</protein>
<evidence type="ECO:0000256" key="1">
    <source>
        <dbReference type="ARBA" id="ARBA00022553"/>
    </source>
</evidence>
<dbReference type="STRING" id="1214242.B446_02890"/>
<organism evidence="4 5">
    <name type="scientific">Streptomyces collinus (strain DSM 40733 / Tue 365)</name>
    <dbReference type="NCBI Taxonomy" id="1214242"/>
    <lineage>
        <taxon>Bacteria</taxon>
        <taxon>Bacillati</taxon>
        <taxon>Actinomycetota</taxon>
        <taxon>Actinomycetes</taxon>
        <taxon>Kitasatosporales</taxon>
        <taxon>Streptomycetaceae</taxon>
        <taxon>Streptomyces</taxon>
    </lineage>
</organism>
<dbReference type="eggNOG" id="COG0745">
    <property type="taxonomic scope" value="Bacteria"/>
</dbReference>
<feature type="domain" description="Response regulatory" evidence="3">
    <location>
        <begin position="2"/>
        <end position="119"/>
    </location>
</feature>
<evidence type="ECO:0000313" key="5">
    <source>
        <dbReference type="Proteomes" id="UP000015423"/>
    </source>
</evidence>
<dbReference type="SMART" id="SM00448">
    <property type="entry name" value="REC"/>
    <property type="match status" value="1"/>
</dbReference>
<dbReference type="PROSITE" id="PS50110">
    <property type="entry name" value="RESPONSE_REGULATORY"/>
    <property type="match status" value="1"/>
</dbReference>
<dbReference type="GO" id="GO:0000160">
    <property type="term" value="P:phosphorelay signal transduction system"/>
    <property type="evidence" value="ECO:0007669"/>
    <property type="project" value="InterPro"/>
</dbReference>
<dbReference type="InterPro" id="IPR001789">
    <property type="entry name" value="Sig_transdc_resp-reg_receiver"/>
</dbReference>
<reference evidence="4 5" key="2">
    <citation type="journal article" date="2013" name="J. Biotechnol.">
        <title>Complete genome sequence of the kirromycin producer Streptomyces collinus Tu 365 consisting of a linear chromosome and two linear plasmids.</title>
        <authorList>
            <person name="Ruckert C."/>
            <person name="Szczepanowski R."/>
            <person name="Albersmeier A."/>
            <person name="Goesmann A."/>
            <person name="Iftime D."/>
            <person name="Musiol E.M."/>
            <person name="Blin K."/>
            <person name="Wohlleben W."/>
            <person name="Puhler A."/>
            <person name="Kalinowski J."/>
            <person name="Weber T."/>
        </authorList>
    </citation>
    <scope>NUCLEOTIDE SEQUENCE [LARGE SCALE GENOMIC DNA]</scope>
    <source>
        <strain evidence="5">DSM 40733 / Tue 365</strain>
    </source>
</reference>
<keyword evidence="5" id="KW-1185">Reference proteome</keyword>
<evidence type="ECO:0000313" key="4">
    <source>
        <dbReference type="EMBL" id="AGS67410.1"/>
    </source>
</evidence>
<dbReference type="HOGENOM" id="CLU_000445_69_17_11"/>
<feature type="modified residue" description="4-aspartylphosphate" evidence="2">
    <location>
        <position position="52"/>
    </location>
</feature>
<accession>S5VG78</accession>
<dbReference type="AlphaFoldDB" id="S5VG78"/>
<proteinExistence type="predicted"/>
<evidence type="ECO:0000256" key="2">
    <source>
        <dbReference type="PROSITE-ProRule" id="PRU00169"/>
    </source>
</evidence>
<gene>
    <name evidence="4" type="ORF">B446_02890</name>
</gene>
<keyword evidence="1 2" id="KW-0597">Phosphoprotein</keyword>
<reference evidence="5" key="1">
    <citation type="submission" date="2012-10" db="EMBL/GenBank/DDBJ databases">
        <title>The complete genome sequence of Streptomyces collinus Tu 365.</title>
        <authorList>
            <person name="Ruckert C."/>
            <person name="Szczepanowski R."/>
            <person name="Goesmann A."/>
            <person name="Pross E.K."/>
            <person name="Musiol E.M."/>
            <person name="Blin K."/>
            <person name="Wohlleben W."/>
            <person name="Puhler A."/>
            <person name="Weber T."/>
            <person name="Kalinowski J."/>
        </authorList>
    </citation>
    <scope>NUCLEOTIDE SEQUENCE [LARGE SCALE GENOMIC DNA]</scope>
    <source>
        <strain evidence="5">DSM 40733 / Tue 365</strain>
    </source>
</reference>
<sequence>MKVLLVDDADGVRRAVGDVLRRNGFEVTEAADGGAALDLVAAQGTYDVIITDIGVPEVDGISLIRKTRKDERYASTPIIVLTDKPEPSQVDESEAAGATGLLAKPFGDAQLLAELGRVLR</sequence>
<evidence type="ECO:0000259" key="3">
    <source>
        <dbReference type="PROSITE" id="PS50110"/>
    </source>
</evidence>
<dbReference type="PANTHER" id="PTHR44591">
    <property type="entry name" value="STRESS RESPONSE REGULATOR PROTEIN 1"/>
    <property type="match status" value="1"/>
</dbReference>
<dbReference type="SUPFAM" id="SSF52172">
    <property type="entry name" value="CheY-like"/>
    <property type="match status" value="1"/>
</dbReference>
<dbReference type="KEGG" id="sci:B446_02890"/>
<dbReference type="Pfam" id="PF00072">
    <property type="entry name" value="Response_reg"/>
    <property type="match status" value="1"/>
</dbReference>
<dbReference type="EMBL" id="CP006259">
    <property type="protein sequence ID" value="AGS67410.1"/>
    <property type="molecule type" value="Genomic_DNA"/>
</dbReference>
<dbReference type="PATRIC" id="fig|1214242.5.peg.596"/>
<dbReference type="InterPro" id="IPR011006">
    <property type="entry name" value="CheY-like_superfamily"/>
</dbReference>
<dbReference type="PANTHER" id="PTHR44591:SF25">
    <property type="entry name" value="CHEMOTAXIS TWO-COMPONENT RESPONSE REGULATOR"/>
    <property type="match status" value="1"/>
</dbReference>
<dbReference type="Gene3D" id="3.40.50.2300">
    <property type="match status" value="1"/>
</dbReference>
<name>S5VG78_STRC3</name>
<dbReference type="InterPro" id="IPR050595">
    <property type="entry name" value="Bact_response_regulator"/>
</dbReference>